<dbReference type="EMBL" id="JACHDY010000001">
    <property type="protein sequence ID" value="MBB5315488.1"/>
    <property type="molecule type" value="Genomic_DNA"/>
</dbReference>
<evidence type="ECO:0000256" key="1">
    <source>
        <dbReference type="SAM" id="MobiDB-lite"/>
    </source>
</evidence>
<dbReference type="Proteomes" id="UP000568106">
    <property type="component" value="Unassembled WGS sequence"/>
</dbReference>
<comment type="caution">
    <text evidence="3">The sequence shown here is derived from an EMBL/GenBank/DDBJ whole genome shotgun (WGS) entry which is preliminary data.</text>
</comment>
<evidence type="ECO:0000256" key="2">
    <source>
        <dbReference type="SAM" id="SignalP"/>
    </source>
</evidence>
<gene>
    <name evidence="3" type="ORF">HDF09_000138</name>
</gene>
<name>A0A7W8IFY1_9BACT</name>
<evidence type="ECO:0008006" key="5">
    <source>
        <dbReference type="Google" id="ProtNLM"/>
    </source>
</evidence>
<keyword evidence="4" id="KW-1185">Reference proteome</keyword>
<evidence type="ECO:0000313" key="4">
    <source>
        <dbReference type="Proteomes" id="UP000568106"/>
    </source>
</evidence>
<sequence>MSSRRTVWSLSFLVLLFAFASSLPAKAQDQDAPVKRGRKYKAPPATSHIEVTVVKKFNGKPIMNAAVIFNPSMDGKDEGNLEVKTDPDGKAIIDVIPTGSTVRVQVIAPGFATFAEEYEVTGATKEIAVAMIRPRAQVSSYENNDGKDATRKPGVQEPIRPTTPTTKPVPTTPPATSQQPATPNSTPQQ</sequence>
<keyword evidence="2" id="KW-0732">Signal</keyword>
<feature type="region of interest" description="Disordered" evidence="1">
    <location>
        <begin position="139"/>
        <end position="189"/>
    </location>
</feature>
<feature type="signal peptide" evidence="2">
    <location>
        <begin position="1"/>
        <end position="27"/>
    </location>
</feature>
<feature type="compositionally biased region" description="Low complexity" evidence="1">
    <location>
        <begin position="158"/>
        <end position="183"/>
    </location>
</feature>
<reference evidence="3" key="1">
    <citation type="submission" date="2020-08" db="EMBL/GenBank/DDBJ databases">
        <title>Genomic Encyclopedia of Type Strains, Phase IV (KMG-V): Genome sequencing to study the core and pangenomes of soil and plant-associated prokaryotes.</title>
        <authorList>
            <person name="Whitman W."/>
        </authorList>
    </citation>
    <scope>NUCLEOTIDE SEQUENCE [LARGE SCALE GENOMIC DNA]</scope>
    <source>
        <strain evidence="3">M8UP27</strain>
    </source>
</reference>
<proteinExistence type="predicted"/>
<dbReference type="InterPro" id="IPR008969">
    <property type="entry name" value="CarboxyPept-like_regulatory"/>
</dbReference>
<dbReference type="Gene3D" id="2.60.40.1120">
    <property type="entry name" value="Carboxypeptidase-like, regulatory domain"/>
    <property type="match status" value="1"/>
</dbReference>
<accession>A0A7W8IFY1</accession>
<evidence type="ECO:0000313" key="3">
    <source>
        <dbReference type="EMBL" id="MBB5315488.1"/>
    </source>
</evidence>
<dbReference type="AlphaFoldDB" id="A0A7W8IFY1"/>
<dbReference type="SUPFAM" id="SSF49464">
    <property type="entry name" value="Carboxypeptidase regulatory domain-like"/>
    <property type="match status" value="1"/>
</dbReference>
<organism evidence="3 4">
    <name type="scientific">Tunturiibacter empetritectus</name>
    <dbReference type="NCBI Taxonomy" id="3069691"/>
    <lineage>
        <taxon>Bacteria</taxon>
        <taxon>Pseudomonadati</taxon>
        <taxon>Acidobacteriota</taxon>
        <taxon>Terriglobia</taxon>
        <taxon>Terriglobales</taxon>
        <taxon>Acidobacteriaceae</taxon>
        <taxon>Tunturiibacter</taxon>
    </lineage>
</organism>
<feature type="chain" id="PRO_5031430425" description="Carboxypeptidase regulatory-like domain-containing protein" evidence="2">
    <location>
        <begin position="28"/>
        <end position="189"/>
    </location>
</feature>
<protein>
    <recommendedName>
        <fullName evidence="5">Carboxypeptidase regulatory-like domain-containing protein</fullName>
    </recommendedName>
</protein>